<dbReference type="CDD" id="cd00157">
    <property type="entry name" value="Rho"/>
    <property type="match status" value="1"/>
</dbReference>
<keyword evidence="1" id="KW-0547">Nucleotide-binding</keyword>
<keyword evidence="2" id="KW-0342">GTP-binding</keyword>
<name>A0A8J2RAP0_9CRUS</name>
<dbReference type="InterPro" id="IPR003578">
    <property type="entry name" value="Small_GTPase_Rho"/>
</dbReference>
<dbReference type="PANTHER" id="PTHR24072">
    <property type="entry name" value="RHO FAMILY GTPASE"/>
    <property type="match status" value="1"/>
</dbReference>
<dbReference type="SMART" id="SM00173">
    <property type="entry name" value="RAS"/>
    <property type="match status" value="1"/>
</dbReference>
<gene>
    <name evidence="3" type="ORF">DGAL_LOCUS551</name>
</gene>
<dbReference type="EMBL" id="CAKKLH010000002">
    <property type="protein sequence ID" value="CAH0098472.1"/>
    <property type="molecule type" value="Genomic_DNA"/>
</dbReference>
<evidence type="ECO:0000313" key="4">
    <source>
        <dbReference type="Proteomes" id="UP000789390"/>
    </source>
</evidence>
<dbReference type="GO" id="GO:0003006">
    <property type="term" value="P:developmental process involved in reproduction"/>
    <property type="evidence" value="ECO:0007669"/>
    <property type="project" value="UniProtKB-ARBA"/>
</dbReference>
<dbReference type="Gene3D" id="3.40.50.300">
    <property type="entry name" value="P-loop containing nucleotide triphosphate hydrolases"/>
    <property type="match status" value="1"/>
</dbReference>
<dbReference type="PROSITE" id="PS51421">
    <property type="entry name" value="RAS"/>
    <property type="match status" value="1"/>
</dbReference>
<dbReference type="Proteomes" id="UP000789390">
    <property type="component" value="Unassembled WGS sequence"/>
</dbReference>
<dbReference type="InterPro" id="IPR027417">
    <property type="entry name" value="P-loop_NTPase"/>
</dbReference>
<keyword evidence="4" id="KW-1185">Reference proteome</keyword>
<dbReference type="PROSITE" id="PS51419">
    <property type="entry name" value="RAB"/>
    <property type="match status" value="1"/>
</dbReference>
<dbReference type="GO" id="GO:0035099">
    <property type="term" value="P:hemocyte migration"/>
    <property type="evidence" value="ECO:0007669"/>
    <property type="project" value="UniProtKB-ARBA"/>
</dbReference>
<evidence type="ECO:0000313" key="3">
    <source>
        <dbReference type="EMBL" id="CAH0098472.1"/>
    </source>
</evidence>
<dbReference type="SMART" id="SM00175">
    <property type="entry name" value="RAB"/>
    <property type="match status" value="1"/>
</dbReference>
<dbReference type="SMART" id="SM00174">
    <property type="entry name" value="RHO"/>
    <property type="match status" value="1"/>
</dbReference>
<dbReference type="InterPro" id="IPR001806">
    <property type="entry name" value="Small_GTPase"/>
</dbReference>
<reference evidence="3" key="1">
    <citation type="submission" date="2021-11" db="EMBL/GenBank/DDBJ databases">
        <authorList>
            <person name="Schell T."/>
        </authorList>
    </citation>
    <scope>NUCLEOTIDE SEQUENCE</scope>
    <source>
        <strain evidence="3">M5</strain>
    </source>
</reference>
<dbReference type="SUPFAM" id="SSF52540">
    <property type="entry name" value="P-loop containing nucleoside triphosphate hydrolases"/>
    <property type="match status" value="1"/>
</dbReference>
<dbReference type="GO" id="GO:0001667">
    <property type="term" value="P:ameboidal-type cell migration"/>
    <property type="evidence" value="ECO:0007669"/>
    <property type="project" value="UniProtKB-ARBA"/>
</dbReference>
<dbReference type="InterPro" id="IPR005225">
    <property type="entry name" value="Small_GTP-bd"/>
</dbReference>
<dbReference type="GO" id="GO:0003924">
    <property type="term" value="F:GTPase activity"/>
    <property type="evidence" value="ECO:0007669"/>
    <property type="project" value="InterPro"/>
</dbReference>
<dbReference type="GO" id="GO:0005525">
    <property type="term" value="F:GTP binding"/>
    <property type="evidence" value="ECO:0007669"/>
    <property type="project" value="UniProtKB-KW"/>
</dbReference>
<organism evidence="3 4">
    <name type="scientific">Daphnia galeata</name>
    <dbReference type="NCBI Taxonomy" id="27404"/>
    <lineage>
        <taxon>Eukaryota</taxon>
        <taxon>Metazoa</taxon>
        <taxon>Ecdysozoa</taxon>
        <taxon>Arthropoda</taxon>
        <taxon>Crustacea</taxon>
        <taxon>Branchiopoda</taxon>
        <taxon>Diplostraca</taxon>
        <taxon>Cladocera</taxon>
        <taxon>Anomopoda</taxon>
        <taxon>Daphniidae</taxon>
        <taxon>Daphnia</taxon>
    </lineage>
</organism>
<dbReference type="AlphaFoldDB" id="A0A8J2RAP0"/>
<dbReference type="GO" id="GO:0035006">
    <property type="term" value="P:melanization defense response"/>
    <property type="evidence" value="ECO:0007669"/>
    <property type="project" value="UniProtKB-ARBA"/>
</dbReference>
<protein>
    <submittedName>
        <fullName evidence="3">Uncharacterized protein</fullName>
    </submittedName>
</protein>
<dbReference type="OrthoDB" id="8830751at2759"/>
<accession>A0A8J2RAP0</accession>
<proteinExistence type="predicted"/>
<evidence type="ECO:0000256" key="1">
    <source>
        <dbReference type="ARBA" id="ARBA00022741"/>
    </source>
</evidence>
<dbReference type="NCBIfam" id="TIGR00231">
    <property type="entry name" value="small_GTP"/>
    <property type="match status" value="1"/>
</dbReference>
<dbReference type="PRINTS" id="PR00449">
    <property type="entry name" value="RASTRNSFRMNG"/>
</dbReference>
<dbReference type="GO" id="GO:0022412">
    <property type="term" value="P:cellular process involved in reproduction in multicellular organism"/>
    <property type="evidence" value="ECO:0007669"/>
    <property type="project" value="UniProtKB-ARBA"/>
</dbReference>
<comment type="caution">
    <text evidence="3">The sequence shown here is derived from an EMBL/GenBank/DDBJ whole genome shotgun (WGS) entry which is preliminary data.</text>
</comment>
<evidence type="ECO:0000256" key="2">
    <source>
        <dbReference type="ARBA" id="ARBA00023134"/>
    </source>
</evidence>
<dbReference type="Pfam" id="PF00071">
    <property type="entry name" value="Ras"/>
    <property type="match status" value="1"/>
</dbReference>
<dbReference type="PROSITE" id="PS51420">
    <property type="entry name" value="RHO"/>
    <property type="match status" value="1"/>
</dbReference>
<dbReference type="GO" id="GO:0007264">
    <property type="term" value="P:small GTPase-mediated signal transduction"/>
    <property type="evidence" value="ECO:0007669"/>
    <property type="project" value="InterPro"/>
</dbReference>
<sequence length="189" mass="21841">MNRNHRNHLLKIIVVGDDEVGKHCIFTKFRQSFREIPLEHDPTVFDNISKLIEVDGIIYHISLSYTVNHKDYNELRILSYPNTNVFLLCYAIDNRRSFENVKSKWIPELKLHCSDTPIVLVGTKKDTRNKKVPDTNYISYAEGLEISRGMSAFIECSVKTGENLREVFQEAVRVALNKPKVTSFHCSVL</sequence>